<sequence length="341" mass="39292">MTDQDPRRFLLVASPRTGSNLLLKILALEDQPNVATCKNGGYFFMPLVLLKQELRCAWKNVEQFSKDERDKIGIGMKRCFNELDQHIKCAISSGKLVFVKEHANFLTDPVAKTQFIYGEESVTQELPWMIKGSDEVVQTTSRSIHNKTILSDEFLRSWNPVFLIKHPALSFPSFYRASVRADGQEFMNSIPGRRSCHMVMTMRWIRKLYDFYSEYFTESKHQTVQANGDDIWPIILDADDVIDKPAVLVKLCNLIGLDSGLLRYEWEPSSQARPLWAQAFRTTLDSSTRIIATKAAGDIDIDEEVKKWKEEFGEEIGDMIEKYVRDAIPDYEFLKSKRLRG</sequence>
<dbReference type="EMBL" id="ML732207">
    <property type="protein sequence ID" value="KAB8074584.1"/>
    <property type="molecule type" value="Genomic_DNA"/>
</dbReference>
<dbReference type="OrthoDB" id="3650366at2759"/>
<dbReference type="SUPFAM" id="SSF52540">
    <property type="entry name" value="P-loop containing nucleoside triphosphate hydrolases"/>
    <property type="match status" value="1"/>
</dbReference>
<evidence type="ECO:0000313" key="1">
    <source>
        <dbReference type="EMBL" id="KAB8074584.1"/>
    </source>
</evidence>
<evidence type="ECO:0000313" key="2">
    <source>
        <dbReference type="Proteomes" id="UP000326565"/>
    </source>
</evidence>
<protein>
    <recommendedName>
        <fullName evidence="3">P-loop containing nucleoside triphosphate hydrolase protein</fullName>
    </recommendedName>
</protein>
<accession>A0A5N5X4Y5</accession>
<gene>
    <name evidence="1" type="ORF">BDV29DRAFT_156467</name>
</gene>
<reference evidence="1 2" key="1">
    <citation type="submission" date="2019-04" db="EMBL/GenBank/DDBJ databases">
        <title>Friends and foes A comparative genomics study of 23 Aspergillus species from section Flavi.</title>
        <authorList>
            <consortium name="DOE Joint Genome Institute"/>
            <person name="Kjaerbolling I."/>
            <person name="Vesth T."/>
            <person name="Frisvad J.C."/>
            <person name="Nybo J.L."/>
            <person name="Theobald S."/>
            <person name="Kildgaard S."/>
            <person name="Isbrandt T."/>
            <person name="Kuo A."/>
            <person name="Sato A."/>
            <person name="Lyhne E.K."/>
            <person name="Kogle M.E."/>
            <person name="Wiebenga A."/>
            <person name="Kun R.S."/>
            <person name="Lubbers R.J."/>
            <person name="Makela M.R."/>
            <person name="Barry K."/>
            <person name="Chovatia M."/>
            <person name="Clum A."/>
            <person name="Daum C."/>
            <person name="Haridas S."/>
            <person name="He G."/>
            <person name="LaButti K."/>
            <person name="Lipzen A."/>
            <person name="Mondo S."/>
            <person name="Riley R."/>
            <person name="Salamov A."/>
            <person name="Simmons B.A."/>
            <person name="Magnuson J.K."/>
            <person name="Henrissat B."/>
            <person name="Mortensen U.H."/>
            <person name="Larsen T.O."/>
            <person name="Devries R.P."/>
            <person name="Grigoriev I.V."/>
            <person name="Machida M."/>
            <person name="Baker S.E."/>
            <person name="Andersen M.R."/>
        </authorList>
    </citation>
    <scope>NUCLEOTIDE SEQUENCE [LARGE SCALE GENOMIC DNA]</scope>
    <source>
        <strain evidence="1 2">CBS 151.66</strain>
    </source>
</reference>
<evidence type="ECO:0008006" key="3">
    <source>
        <dbReference type="Google" id="ProtNLM"/>
    </source>
</evidence>
<dbReference type="InterPro" id="IPR053226">
    <property type="entry name" value="Pyrrolopyrazine_biosynth_F"/>
</dbReference>
<dbReference type="AlphaFoldDB" id="A0A5N5X4Y5"/>
<keyword evidence="2" id="KW-1185">Reference proteome</keyword>
<organism evidence="1 2">
    <name type="scientific">Aspergillus leporis</name>
    <dbReference type="NCBI Taxonomy" id="41062"/>
    <lineage>
        <taxon>Eukaryota</taxon>
        <taxon>Fungi</taxon>
        <taxon>Dikarya</taxon>
        <taxon>Ascomycota</taxon>
        <taxon>Pezizomycotina</taxon>
        <taxon>Eurotiomycetes</taxon>
        <taxon>Eurotiomycetidae</taxon>
        <taxon>Eurotiales</taxon>
        <taxon>Aspergillaceae</taxon>
        <taxon>Aspergillus</taxon>
        <taxon>Aspergillus subgen. Circumdati</taxon>
    </lineage>
</organism>
<dbReference type="InterPro" id="IPR027417">
    <property type="entry name" value="P-loop_NTPase"/>
</dbReference>
<dbReference type="Proteomes" id="UP000326565">
    <property type="component" value="Unassembled WGS sequence"/>
</dbReference>
<name>A0A5N5X4Y5_9EURO</name>
<dbReference type="PANTHER" id="PTHR48419:SF1">
    <property type="entry name" value="SULFOTRANSFERASE DOMAIN-CONTAINING PROTEIN"/>
    <property type="match status" value="1"/>
</dbReference>
<dbReference type="PANTHER" id="PTHR48419">
    <property type="entry name" value="SULFOTRANSFERASE DOMAIN-CONTAINING PROTEIN"/>
    <property type="match status" value="1"/>
</dbReference>
<proteinExistence type="predicted"/>